<protein>
    <recommendedName>
        <fullName evidence="2">VOC domain-containing protein</fullName>
    </recommendedName>
</protein>
<dbReference type="SUPFAM" id="SSF54593">
    <property type="entry name" value="Glyoxalase/Bleomycin resistance protein/Dihydroxybiphenyl dioxygenase"/>
    <property type="match status" value="1"/>
</dbReference>
<evidence type="ECO:0000256" key="1">
    <source>
        <dbReference type="ARBA" id="ARBA00022723"/>
    </source>
</evidence>
<proteinExistence type="predicted"/>
<name>A0A382YUL7_9ZZZZ</name>
<evidence type="ECO:0000259" key="2">
    <source>
        <dbReference type="PROSITE" id="PS51819"/>
    </source>
</evidence>
<dbReference type="Gene3D" id="3.10.180.10">
    <property type="entry name" value="2,3-Dihydroxybiphenyl 1,2-Dioxygenase, domain 1"/>
    <property type="match status" value="1"/>
</dbReference>
<dbReference type="PANTHER" id="PTHR36113:SF6">
    <property type="entry name" value="FOSFOMYCIN RESISTANCE PROTEIN FOSX"/>
    <property type="match status" value="1"/>
</dbReference>
<dbReference type="InterPro" id="IPR029068">
    <property type="entry name" value="Glyas_Bleomycin-R_OHBP_Dase"/>
</dbReference>
<dbReference type="InterPro" id="IPR037523">
    <property type="entry name" value="VOC_core"/>
</dbReference>
<dbReference type="PROSITE" id="PS51819">
    <property type="entry name" value="VOC"/>
    <property type="match status" value="1"/>
</dbReference>
<accession>A0A382YUL7</accession>
<sequence>MPRIRHIAIGTKDPEATAKFYKEGLGLKEVGKVNSPTAEGYYLSDGHVNLAILKFKYDDPATTEGQVKYTGVHHFGFEVEDMTEAQNRVEKLGAKHRPYPGTESMEARGNVEVKFNGPDGVTFDLSEHGWVGTK</sequence>
<dbReference type="InterPro" id="IPR051332">
    <property type="entry name" value="Fosfomycin_Res_Enzymes"/>
</dbReference>
<evidence type="ECO:0000313" key="3">
    <source>
        <dbReference type="EMBL" id="SVD86515.1"/>
    </source>
</evidence>
<feature type="domain" description="VOC" evidence="2">
    <location>
        <begin position="3"/>
        <end position="128"/>
    </location>
</feature>
<organism evidence="3">
    <name type="scientific">marine metagenome</name>
    <dbReference type="NCBI Taxonomy" id="408172"/>
    <lineage>
        <taxon>unclassified sequences</taxon>
        <taxon>metagenomes</taxon>
        <taxon>ecological metagenomes</taxon>
    </lineage>
</organism>
<dbReference type="CDD" id="cd06587">
    <property type="entry name" value="VOC"/>
    <property type="match status" value="1"/>
</dbReference>
<gene>
    <name evidence="3" type="ORF">METZ01_LOCUS439369</name>
</gene>
<dbReference type="GO" id="GO:0046872">
    <property type="term" value="F:metal ion binding"/>
    <property type="evidence" value="ECO:0007669"/>
    <property type="project" value="UniProtKB-KW"/>
</dbReference>
<dbReference type="InterPro" id="IPR004360">
    <property type="entry name" value="Glyas_Fos-R_dOase_dom"/>
</dbReference>
<keyword evidence="1" id="KW-0479">Metal-binding</keyword>
<dbReference type="AlphaFoldDB" id="A0A382YUL7"/>
<dbReference type="EMBL" id="UINC01178388">
    <property type="protein sequence ID" value="SVD86515.1"/>
    <property type="molecule type" value="Genomic_DNA"/>
</dbReference>
<dbReference type="Pfam" id="PF00903">
    <property type="entry name" value="Glyoxalase"/>
    <property type="match status" value="1"/>
</dbReference>
<dbReference type="PANTHER" id="PTHR36113">
    <property type="entry name" value="LYASE, PUTATIVE-RELATED-RELATED"/>
    <property type="match status" value="1"/>
</dbReference>
<reference evidence="3" key="1">
    <citation type="submission" date="2018-05" db="EMBL/GenBank/DDBJ databases">
        <authorList>
            <person name="Lanie J.A."/>
            <person name="Ng W.-L."/>
            <person name="Kazmierczak K.M."/>
            <person name="Andrzejewski T.M."/>
            <person name="Davidsen T.M."/>
            <person name="Wayne K.J."/>
            <person name="Tettelin H."/>
            <person name="Glass J.I."/>
            <person name="Rusch D."/>
            <person name="Podicherti R."/>
            <person name="Tsui H.-C.T."/>
            <person name="Winkler M.E."/>
        </authorList>
    </citation>
    <scope>NUCLEOTIDE SEQUENCE</scope>
</reference>